<dbReference type="EMBL" id="JAGHKO010000005">
    <property type="protein sequence ID" value="MBO9202781.1"/>
    <property type="molecule type" value="Genomic_DNA"/>
</dbReference>
<organism evidence="2 3">
    <name type="scientific">Niastella soli</name>
    <dbReference type="NCBI Taxonomy" id="2821487"/>
    <lineage>
        <taxon>Bacteria</taxon>
        <taxon>Pseudomonadati</taxon>
        <taxon>Bacteroidota</taxon>
        <taxon>Chitinophagia</taxon>
        <taxon>Chitinophagales</taxon>
        <taxon>Chitinophagaceae</taxon>
        <taxon>Niastella</taxon>
    </lineage>
</organism>
<gene>
    <name evidence="2" type="ORF">J7I42_21005</name>
</gene>
<feature type="domain" description="Knr4/Smi1-like" evidence="1">
    <location>
        <begin position="23"/>
        <end position="146"/>
    </location>
</feature>
<dbReference type="Pfam" id="PF09346">
    <property type="entry name" value="SMI1_KNR4"/>
    <property type="match status" value="1"/>
</dbReference>
<accession>A0ABS3Z087</accession>
<evidence type="ECO:0000313" key="2">
    <source>
        <dbReference type="EMBL" id="MBO9202781.1"/>
    </source>
</evidence>
<dbReference type="RefSeq" id="WP_209140834.1">
    <property type="nucleotide sequence ID" value="NZ_JAGHKO010000005.1"/>
</dbReference>
<sequence>MTINNLIEELLLFSDKIITLKAPVSEESIIAFERNHNIKLPKDYIELVRKINGLSLMGTIIYGVGEETWEFSLDKNYKLEHEEVANPMYDYLIPFSPDGGGNHYCFDTRYIDDDSCNVIFWQHDYPYTVDDPPEITNPSLTEWIKEVVIDWTLEDYNYDGSEKFKPNT</sequence>
<dbReference type="SUPFAM" id="SSF160631">
    <property type="entry name" value="SMI1/KNR4-like"/>
    <property type="match status" value="1"/>
</dbReference>
<evidence type="ECO:0000259" key="1">
    <source>
        <dbReference type="SMART" id="SM00860"/>
    </source>
</evidence>
<protein>
    <submittedName>
        <fullName evidence="2">SMI1/KNR4 family protein</fullName>
    </submittedName>
</protein>
<dbReference type="InterPro" id="IPR018958">
    <property type="entry name" value="Knr4/Smi1-like_dom"/>
</dbReference>
<name>A0ABS3Z087_9BACT</name>
<dbReference type="Proteomes" id="UP000677244">
    <property type="component" value="Unassembled WGS sequence"/>
</dbReference>
<comment type="caution">
    <text evidence="2">The sequence shown here is derived from an EMBL/GenBank/DDBJ whole genome shotgun (WGS) entry which is preliminary data.</text>
</comment>
<proteinExistence type="predicted"/>
<reference evidence="2 3" key="1">
    <citation type="submission" date="2021-03" db="EMBL/GenBank/DDBJ databases">
        <title>Assistant Professor.</title>
        <authorList>
            <person name="Huq M.A."/>
        </authorList>
    </citation>
    <scope>NUCLEOTIDE SEQUENCE [LARGE SCALE GENOMIC DNA]</scope>
    <source>
        <strain evidence="2 3">MAH-29</strain>
    </source>
</reference>
<keyword evidence="3" id="KW-1185">Reference proteome</keyword>
<dbReference type="InterPro" id="IPR037883">
    <property type="entry name" value="Knr4/Smi1-like_sf"/>
</dbReference>
<dbReference type="Gene3D" id="3.40.1580.10">
    <property type="entry name" value="SMI1/KNR4-like"/>
    <property type="match status" value="1"/>
</dbReference>
<evidence type="ECO:0000313" key="3">
    <source>
        <dbReference type="Proteomes" id="UP000677244"/>
    </source>
</evidence>
<dbReference type="SMART" id="SM00860">
    <property type="entry name" value="SMI1_KNR4"/>
    <property type="match status" value="1"/>
</dbReference>